<protein>
    <recommendedName>
        <fullName evidence="1">YgjP-like metallopeptidase domain-containing protein</fullName>
    </recommendedName>
</protein>
<dbReference type="Pfam" id="PF01863">
    <property type="entry name" value="YgjP-like"/>
    <property type="match status" value="1"/>
</dbReference>
<proteinExistence type="predicted"/>
<dbReference type="InterPro" id="IPR002725">
    <property type="entry name" value="YgjP-like_metallopeptidase"/>
</dbReference>
<dbReference type="PANTHER" id="PTHR30399">
    <property type="entry name" value="UNCHARACTERIZED PROTEIN YGJP"/>
    <property type="match status" value="1"/>
</dbReference>
<dbReference type="OrthoDB" id="9811177at2"/>
<dbReference type="Gene3D" id="3.30.2010.10">
    <property type="entry name" value="Metalloproteases ('zincins'), catalytic domain"/>
    <property type="match status" value="1"/>
</dbReference>
<comment type="caution">
    <text evidence="2">The sequence shown here is derived from an EMBL/GenBank/DDBJ whole genome shotgun (WGS) entry which is preliminary data.</text>
</comment>
<keyword evidence="3" id="KW-1185">Reference proteome</keyword>
<dbReference type="InterPro" id="IPR053136">
    <property type="entry name" value="UTP_pyrophosphatase-like"/>
</dbReference>
<dbReference type="CDD" id="cd07344">
    <property type="entry name" value="M48_yhfN_like"/>
    <property type="match status" value="1"/>
</dbReference>
<dbReference type="RefSeq" id="WP_110984148.1">
    <property type="nucleotide sequence ID" value="NZ_CAWNWM010000001.1"/>
</dbReference>
<dbReference type="EMBL" id="PQWO01000001">
    <property type="protein sequence ID" value="PZD75265.1"/>
    <property type="molecule type" value="Genomic_DNA"/>
</dbReference>
<name>A0A2W1JYD3_9CYAN</name>
<evidence type="ECO:0000313" key="3">
    <source>
        <dbReference type="Proteomes" id="UP000248857"/>
    </source>
</evidence>
<evidence type="ECO:0000313" key="2">
    <source>
        <dbReference type="EMBL" id="PZD75265.1"/>
    </source>
</evidence>
<sequence length="235" mass="27555">MGNQQTIYLGEIPISVVKKNIKNVNLSVHPPAGNVRISAPFRMKTEAIHEFALSKMGWIKKQQQRIRAQHREAPREYLNQESHYLWGRHYLLEIVEKDATPHLSFTHDQMLLQVRPGSDVLEKRAIVESTYRQQLENAIPPLIARWEPRMGVKVADFKIRKMKTKWGSCTPTLRTIRFNLELVKKPPECLEYVVIHEMVHLLEASHNSRFKAFMDQFMPQWKFHKEMLNRLPVGG</sequence>
<dbReference type="Proteomes" id="UP000248857">
    <property type="component" value="Unassembled WGS sequence"/>
</dbReference>
<gene>
    <name evidence="2" type="ORF">C1752_00161</name>
</gene>
<dbReference type="AlphaFoldDB" id="A0A2W1JYD3"/>
<evidence type="ECO:0000259" key="1">
    <source>
        <dbReference type="Pfam" id="PF01863"/>
    </source>
</evidence>
<feature type="domain" description="YgjP-like metallopeptidase" evidence="1">
    <location>
        <begin position="25"/>
        <end position="230"/>
    </location>
</feature>
<dbReference type="PANTHER" id="PTHR30399:SF1">
    <property type="entry name" value="UTP PYROPHOSPHATASE"/>
    <property type="match status" value="1"/>
</dbReference>
<accession>A0A2W1JYD3</accession>
<organism evidence="2 3">
    <name type="scientific">Acaryochloris thomasi RCC1774</name>
    <dbReference type="NCBI Taxonomy" id="1764569"/>
    <lineage>
        <taxon>Bacteria</taxon>
        <taxon>Bacillati</taxon>
        <taxon>Cyanobacteriota</taxon>
        <taxon>Cyanophyceae</taxon>
        <taxon>Acaryochloridales</taxon>
        <taxon>Acaryochloridaceae</taxon>
        <taxon>Acaryochloris</taxon>
        <taxon>Acaryochloris thomasi</taxon>
    </lineage>
</organism>
<reference evidence="2 3" key="1">
    <citation type="journal article" date="2018" name="Sci. Rep.">
        <title>A novel species of the marine cyanobacterium Acaryochloris with a unique pigment content and lifestyle.</title>
        <authorList>
            <person name="Partensky F."/>
            <person name="Six C."/>
            <person name="Ratin M."/>
            <person name="Garczarek L."/>
            <person name="Vaulot D."/>
            <person name="Probert I."/>
            <person name="Calteau A."/>
            <person name="Gourvil P."/>
            <person name="Marie D."/>
            <person name="Grebert T."/>
            <person name="Bouchier C."/>
            <person name="Le Panse S."/>
            <person name="Gachenot M."/>
            <person name="Rodriguez F."/>
            <person name="Garrido J.L."/>
        </authorList>
    </citation>
    <scope>NUCLEOTIDE SEQUENCE [LARGE SCALE GENOMIC DNA]</scope>
    <source>
        <strain evidence="2 3">RCC1774</strain>
    </source>
</reference>